<proteinExistence type="predicted"/>
<dbReference type="EMBL" id="BLBS01000035">
    <property type="protein sequence ID" value="GET89547.1"/>
    <property type="molecule type" value="Genomic_DNA"/>
</dbReference>
<feature type="compositionally biased region" description="Polar residues" evidence="1">
    <location>
        <begin position="263"/>
        <end position="276"/>
    </location>
</feature>
<feature type="region of interest" description="Disordered" evidence="1">
    <location>
        <begin position="262"/>
        <end position="288"/>
    </location>
</feature>
<dbReference type="VEuPathDB" id="TriTrypDB:LtaPh_2619400"/>
<comment type="caution">
    <text evidence="2">The sequence shown here is derived from an EMBL/GenBank/DDBJ whole genome shotgun (WGS) entry which is preliminary data.</text>
</comment>
<sequence length="986" mass="103674">MDAWFEYVLGVSEAIYSVKLHNYEDACASLLLTAAEVAASAVAARDDETNRKRRSGEGAHEYSGHDTIVAPATTWDAHPQSPALNSSAGTPLISVDDTVLNISTTSLTTTTSVLSDGAAASPGIRRMADACAGASATTALRESRLDCNGSFDQSKTETLPSSALYLPETPGDCSRRTFTLASGASVSPAEAFEALADAMQLQKPMRAATSRSEQIDDIQAEADFVFQELEDAFTLQSEDIAAAAASCTAAWVNTGVVPRSSPILPSSTDTRFQPSENEGEGGVAAASSNSLPALPTAFVTNGSERHLLYGELTSVGVRQLQAISIASSCVVRGGHKCSRSRDYGTSGARIPVHPSTKTACSCCSSSVPASSSMQLVSRSVSPPSSCTGDHSHGRRHTSRGAVVVAVDVGSGNGRLLFEWARLAAAACSGPHTSSETRHMHKGTTLVGTELAPATLDSRKVASGSTTATTAYAASKRCGNLLAAAYTPLGIEHPATVWCGWIGVGIELAPSRMRIARKALVPHYLNLKEASTAPLAGAGASAPFVHLDPCPPEPAVAADTFESCSLYASLQSGVATHTTAVRSVVGAPTSTDVSVAMTPGCPVPQPSARVLLYEGDALAPGVLSNATLCRFPNPDHHRDPMSLHESCTAHDHDSDVQGWGADNNRLPCAATWTVNLSAAAEAMSKADLLNRVSSDANARRGSRTPANRSLASTTKASSDSSACSLPVTQNYYPLCSVEGGPLLTGREDPHLVVFCCGLGFDEAQVRQLCQRLEDMLLRRSATAAETTLSSVGGTTTTHQQLSKDARGFPLLYSHYHHDRTPHSEAPELPVDCASPSRTSSERSKGEDMEALFGIQPPTATGADASIGIAMGIEADVASHRHWNSVTCVLLLRPMDVLLPTFPLFRYACRIYDTVSQPISAEDTGLLLSTGHRSDGSSVPFSVRSTPTSECRPESPVAGAIVDSDVWRTTLETTWMNAAPAWVVRFRF</sequence>
<evidence type="ECO:0000313" key="3">
    <source>
        <dbReference type="Proteomes" id="UP000419144"/>
    </source>
</evidence>
<dbReference type="OrthoDB" id="273604at2759"/>
<gene>
    <name evidence="2" type="ORF">LtaPh_2619400</name>
</gene>
<feature type="compositionally biased region" description="Basic and acidic residues" evidence="1">
    <location>
        <begin position="44"/>
        <end position="64"/>
    </location>
</feature>
<protein>
    <submittedName>
        <fullName evidence="2">Uncharacterized protein</fullName>
    </submittedName>
</protein>
<evidence type="ECO:0000256" key="1">
    <source>
        <dbReference type="SAM" id="MobiDB-lite"/>
    </source>
</evidence>
<dbReference type="AlphaFoldDB" id="A0A640KPU6"/>
<organism evidence="2 3">
    <name type="scientific">Leishmania tarentolae</name>
    <name type="common">Sauroleishmania tarentolae</name>
    <dbReference type="NCBI Taxonomy" id="5689"/>
    <lineage>
        <taxon>Eukaryota</taxon>
        <taxon>Discoba</taxon>
        <taxon>Euglenozoa</taxon>
        <taxon>Kinetoplastea</taxon>
        <taxon>Metakinetoplastina</taxon>
        <taxon>Trypanosomatida</taxon>
        <taxon>Trypanosomatidae</taxon>
        <taxon>Leishmaniinae</taxon>
        <taxon>Leishmania</taxon>
        <taxon>lizard Leishmania</taxon>
    </lineage>
</organism>
<feature type="compositionally biased region" description="Polar residues" evidence="1">
    <location>
        <begin position="934"/>
        <end position="947"/>
    </location>
</feature>
<evidence type="ECO:0000313" key="2">
    <source>
        <dbReference type="EMBL" id="GET89547.1"/>
    </source>
</evidence>
<keyword evidence="3" id="KW-1185">Reference proteome</keyword>
<name>A0A640KPU6_LEITA</name>
<accession>A0A640KPU6</accession>
<feature type="region of interest" description="Disordered" evidence="1">
    <location>
        <begin position="818"/>
        <end position="845"/>
    </location>
</feature>
<feature type="region of interest" description="Disordered" evidence="1">
    <location>
        <begin position="931"/>
        <end position="954"/>
    </location>
</feature>
<dbReference type="Proteomes" id="UP000419144">
    <property type="component" value="Unassembled WGS sequence"/>
</dbReference>
<feature type="compositionally biased region" description="Low complexity" evidence="1">
    <location>
        <begin position="708"/>
        <end position="719"/>
    </location>
</feature>
<reference evidence="2" key="1">
    <citation type="submission" date="2019-11" db="EMBL/GenBank/DDBJ databases">
        <title>Leishmania tarentolae CDS.</title>
        <authorList>
            <person name="Goto Y."/>
            <person name="Yamagishi J."/>
        </authorList>
    </citation>
    <scope>NUCLEOTIDE SEQUENCE [LARGE SCALE GENOMIC DNA]</scope>
    <source>
        <strain evidence="2">Parrot Tar II</strain>
    </source>
</reference>
<feature type="region of interest" description="Disordered" evidence="1">
    <location>
        <begin position="693"/>
        <end position="719"/>
    </location>
</feature>
<feature type="region of interest" description="Disordered" evidence="1">
    <location>
        <begin position="44"/>
        <end position="65"/>
    </location>
</feature>